<keyword evidence="5 7" id="KW-0413">Isomerase</keyword>
<dbReference type="PANTHER" id="PTHR36204:SF1">
    <property type="entry name" value="N-ACETYLMANNOSAMINE-6-PHOSPHATE 2-EPIMERASE-RELATED"/>
    <property type="match status" value="1"/>
</dbReference>
<dbReference type="InterPro" id="IPR011060">
    <property type="entry name" value="RibuloseP-bd_barrel"/>
</dbReference>
<dbReference type="OrthoDB" id="9810372at2"/>
<name>A0A5N3PC22_9HYPH</name>
<accession>A0A5N3PC22</accession>
<evidence type="ECO:0000313" key="8">
    <source>
        <dbReference type="Proteomes" id="UP000325684"/>
    </source>
</evidence>
<dbReference type="NCBIfam" id="NF002231">
    <property type="entry name" value="PRK01130.1"/>
    <property type="match status" value="1"/>
</dbReference>
<evidence type="ECO:0000256" key="1">
    <source>
        <dbReference type="ARBA" id="ARBA00000056"/>
    </source>
</evidence>
<dbReference type="EC" id="5.1.3.9" evidence="4"/>
<comment type="pathway">
    <text evidence="3">Amino-sugar metabolism; N-acetylneuraminate degradation; D-fructose 6-phosphate from N-acetylneuraminate: step 3/5.</text>
</comment>
<dbReference type="InterPro" id="IPR007260">
    <property type="entry name" value="NanE"/>
</dbReference>
<evidence type="ECO:0000256" key="3">
    <source>
        <dbReference type="ARBA" id="ARBA00005081"/>
    </source>
</evidence>
<keyword evidence="6" id="KW-0119">Carbohydrate metabolism</keyword>
<protein>
    <recommendedName>
        <fullName evidence="4">N-acylglucosamine-6-phosphate 2-epimerase</fullName>
        <ecNumber evidence="4">5.1.3.9</ecNumber>
    </recommendedName>
</protein>
<keyword evidence="8" id="KW-1185">Reference proteome</keyword>
<dbReference type="GO" id="GO:0047465">
    <property type="term" value="F:N-acylglucosamine-6-phosphate 2-epimerase activity"/>
    <property type="evidence" value="ECO:0007669"/>
    <property type="project" value="UniProtKB-EC"/>
</dbReference>
<dbReference type="InterPro" id="IPR013785">
    <property type="entry name" value="Aldolase_TIM"/>
</dbReference>
<gene>
    <name evidence="7" type="ORF">FEZ63_07890</name>
</gene>
<evidence type="ECO:0000256" key="5">
    <source>
        <dbReference type="ARBA" id="ARBA00023235"/>
    </source>
</evidence>
<dbReference type="GO" id="GO:0005829">
    <property type="term" value="C:cytosol"/>
    <property type="evidence" value="ECO:0007669"/>
    <property type="project" value="TreeGrafter"/>
</dbReference>
<dbReference type="RefSeq" id="WP_150943101.1">
    <property type="nucleotide sequence ID" value="NZ_VCMV01000013.1"/>
</dbReference>
<dbReference type="GO" id="GO:0019262">
    <property type="term" value="P:N-acetylneuraminate catabolic process"/>
    <property type="evidence" value="ECO:0007669"/>
    <property type="project" value="UniProtKB-UniPathway"/>
</dbReference>
<dbReference type="EMBL" id="VCMV01000013">
    <property type="protein sequence ID" value="KAB0267244.1"/>
    <property type="molecule type" value="Genomic_DNA"/>
</dbReference>
<dbReference type="GO" id="GO:0006053">
    <property type="term" value="P:N-acetylmannosamine catabolic process"/>
    <property type="evidence" value="ECO:0007669"/>
    <property type="project" value="TreeGrafter"/>
</dbReference>
<dbReference type="UniPathway" id="UPA00629">
    <property type="reaction ID" value="UER00682"/>
</dbReference>
<evidence type="ECO:0000256" key="4">
    <source>
        <dbReference type="ARBA" id="ARBA00013180"/>
    </source>
</evidence>
<dbReference type="Pfam" id="PF04131">
    <property type="entry name" value="NanE"/>
    <property type="match status" value="1"/>
</dbReference>
<comment type="caution">
    <text evidence="7">The sequence shown here is derived from an EMBL/GenBank/DDBJ whole genome shotgun (WGS) entry which is preliminary data.</text>
</comment>
<evidence type="ECO:0000313" key="7">
    <source>
        <dbReference type="EMBL" id="KAB0267244.1"/>
    </source>
</evidence>
<evidence type="ECO:0000256" key="2">
    <source>
        <dbReference type="ARBA" id="ARBA00002147"/>
    </source>
</evidence>
<organism evidence="7 8">
    <name type="scientific">Microvirga brassicacearum</name>
    <dbReference type="NCBI Taxonomy" id="2580413"/>
    <lineage>
        <taxon>Bacteria</taxon>
        <taxon>Pseudomonadati</taxon>
        <taxon>Pseudomonadota</taxon>
        <taxon>Alphaproteobacteria</taxon>
        <taxon>Hyphomicrobiales</taxon>
        <taxon>Methylobacteriaceae</taxon>
        <taxon>Microvirga</taxon>
    </lineage>
</organism>
<comment type="function">
    <text evidence="2">Converts N-acetylmannosamine-6-phosphate (ManNAc-6-P) to N-acetylglucosamine-6-phosphate (GlcNAc-6-P).</text>
</comment>
<proteinExistence type="predicted"/>
<evidence type="ECO:0000256" key="6">
    <source>
        <dbReference type="ARBA" id="ARBA00023277"/>
    </source>
</evidence>
<dbReference type="SUPFAM" id="SSF51366">
    <property type="entry name" value="Ribulose-phoshate binding barrel"/>
    <property type="match status" value="1"/>
</dbReference>
<reference evidence="7 8" key="1">
    <citation type="journal article" date="2019" name="Microorganisms">
        <title>Genome Insights into the Novel Species Microvirga brassicacearum, a Rapeseed Endophyte with Biotechnological Potential.</title>
        <authorList>
            <person name="Jimenez-Gomez A."/>
            <person name="Saati-Santamaria Z."/>
            <person name="Igual J.M."/>
            <person name="Rivas R."/>
            <person name="Mateos P.F."/>
            <person name="Garcia-Fraile P."/>
        </authorList>
    </citation>
    <scope>NUCLEOTIDE SEQUENCE [LARGE SCALE GENOMIC DNA]</scope>
    <source>
        <strain evidence="7 8">CDVBN77</strain>
    </source>
</reference>
<comment type="catalytic activity">
    <reaction evidence="1">
        <text>an N-acyl-D-glucosamine 6-phosphate = an N-acyl-D-mannosamine 6-phosphate</text>
        <dbReference type="Rhea" id="RHEA:23932"/>
        <dbReference type="ChEBI" id="CHEBI:57599"/>
        <dbReference type="ChEBI" id="CHEBI:57666"/>
        <dbReference type="EC" id="5.1.3.9"/>
    </reaction>
</comment>
<dbReference type="Proteomes" id="UP000325684">
    <property type="component" value="Unassembled WGS sequence"/>
</dbReference>
<sequence length="244" mass="25092">MSSGSLRRRAQSGILARLRGHLVVSCQAPAGSPLKATAHMYAMAEAALLGGAAGIRAQGYDDVQAIARLGHPVIGLIKRDEPGSAVYITPRACDVELLAAAGAQIVASDATGRTRASGETTEQLVAAAHQSGALFMADVDCVDAALAAVEAGADLVGTTLSGYTLGPIPHEPDIELVAELARRLTVPVVAEGRYRTPEQVRAAFDACAWSVVVGGAITDPVALTRRLVSACSHHLLPETLGDDA</sequence>
<dbReference type="PANTHER" id="PTHR36204">
    <property type="entry name" value="N-ACETYLMANNOSAMINE-6-PHOSPHATE 2-EPIMERASE-RELATED"/>
    <property type="match status" value="1"/>
</dbReference>
<dbReference type="Gene3D" id="3.20.20.70">
    <property type="entry name" value="Aldolase class I"/>
    <property type="match status" value="1"/>
</dbReference>
<dbReference type="AlphaFoldDB" id="A0A5N3PC22"/>